<gene>
    <name evidence="1" type="ORF">CAEBREN_00756</name>
</gene>
<protein>
    <submittedName>
        <fullName evidence="1">Uncharacterized protein</fullName>
    </submittedName>
</protein>
<dbReference type="HOGENOM" id="CLU_2429009_0_0_1"/>
<dbReference type="EMBL" id="GL379798">
    <property type="protein sequence ID" value="EGT33570.1"/>
    <property type="molecule type" value="Genomic_DNA"/>
</dbReference>
<accession>G0MKI3</accession>
<proteinExistence type="predicted"/>
<dbReference type="Proteomes" id="UP000008068">
    <property type="component" value="Unassembled WGS sequence"/>
</dbReference>
<keyword evidence="2" id="KW-1185">Reference proteome</keyword>
<evidence type="ECO:0000313" key="2">
    <source>
        <dbReference type="Proteomes" id="UP000008068"/>
    </source>
</evidence>
<sequence>MILLAKLKSFYSNRKVNYSTIKAETEDNENFQSYEDEIYSTSTNFFIDYYKSKMINMFVVLIILWNYPLSYVRFEVSELPRDNLPSFNSNL</sequence>
<reference evidence="2" key="1">
    <citation type="submission" date="2011-07" db="EMBL/GenBank/DDBJ databases">
        <authorList>
            <consortium name="Caenorhabditis brenneri Sequencing and Analysis Consortium"/>
            <person name="Wilson R.K."/>
        </authorList>
    </citation>
    <scope>NUCLEOTIDE SEQUENCE [LARGE SCALE GENOMIC DNA]</scope>
    <source>
        <strain evidence="2">PB2801</strain>
    </source>
</reference>
<dbReference type="InParanoid" id="G0MKI3"/>
<name>G0MKI3_CAEBE</name>
<organism evidence="2">
    <name type="scientific">Caenorhabditis brenneri</name>
    <name type="common">Nematode worm</name>
    <dbReference type="NCBI Taxonomy" id="135651"/>
    <lineage>
        <taxon>Eukaryota</taxon>
        <taxon>Metazoa</taxon>
        <taxon>Ecdysozoa</taxon>
        <taxon>Nematoda</taxon>
        <taxon>Chromadorea</taxon>
        <taxon>Rhabditida</taxon>
        <taxon>Rhabditina</taxon>
        <taxon>Rhabditomorpha</taxon>
        <taxon>Rhabditoidea</taxon>
        <taxon>Rhabditidae</taxon>
        <taxon>Peloderinae</taxon>
        <taxon>Caenorhabditis</taxon>
    </lineage>
</organism>
<dbReference type="AlphaFoldDB" id="G0MKI3"/>
<evidence type="ECO:0000313" key="1">
    <source>
        <dbReference type="EMBL" id="EGT33570.1"/>
    </source>
</evidence>